<dbReference type="EMBL" id="JAMSHJ010000005">
    <property type="protein sequence ID" value="KAI5406764.1"/>
    <property type="molecule type" value="Genomic_DNA"/>
</dbReference>
<dbReference type="OrthoDB" id="9974421at2759"/>
<evidence type="ECO:0000259" key="5">
    <source>
        <dbReference type="Pfam" id="PF04083"/>
    </source>
</evidence>
<dbReference type="InterPro" id="IPR029058">
    <property type="entry name" value="AB_hydrolase_fold"/>
</dbReference>
<keyword evidence="2" id="KW-0443">Lipid metabolism</keyword>
<dbReference type="SUPFAM" id="SSF53474">
    <property type="entry name" value="alpha/beta-Hydrolases"/>
    <property type="match status" value="1"/>
</dbReference>
<feature type="signal peptide" evidence="4">
    <location>
        <begin position="1"/>
        <end position="22"/>
    </location>
</feature>
<comment type="similarity">
    <text evidence="1 2">Belongs to the AB hydrolase superfamily. Lipase family.</text>
</comment>
<evidence type="ECO:0000313" key="6">
    <source>
        <dbReference type="EMBL" id="KAI5406764.1"/>
    </source>
</evidence>
<protein>
    <recommendedName>
        <fullName evidence="2">Lipase</fullName>
    </recommendedName>
</protein>
<dbReference type="InterPro" id="IPR006693">
    <property type="entry name" value="AB_hydrolase_lipase"/>
</dbReference>
<dbReference type="FunFam" id="3.40.50.1820:FF:000126">
    <property type="entry name" value="Lipase"/>
    <property type="match status" value="1"/>
</dbReference>
<evidence type="ECO:0000256" key="2">
    <source>
        <dbReference type="PIRNR" id="PIRNR000862"/>
    </source>
</evidence>
<dbReference type="PIRSF" id="PIRSF000862">
    <property type="entry name" value="Steryl_ester_lip"/>
    <property type="match status" value="1"/>
</dbReference>
<accession>A0A9D5AGD3</accession>
<evidence type="ECO:0000313" key="7">
    <source>
        <dbReference type="Proteomes" id="UP001058974"/>
    </source>
</evidence>
<dbReference type="PANTHER" id="PTHR11005">
    <property type="entry name" value="LYSOSOMAL ACID LIPASE-RELATED"/>
    <property type="match status" value="1"/>
</dbReference>
<dbReference type="Pfam" id="PF04083">
    <property type="entry name" value="Abhydro_lipase"/>
    <property type="match status" value="1"/>
</dbReference>
<reference evidence="6 7" key="1">
    <citation type="journal article" date="2022" name="Nat. Genet.">
        <title>Improved pea reference genome and pan-genome highlight genomic features and evolutionary characteristics.</title>
        <authorList>
            <person name="Yang T."/>
            <person name="Liu R."/>
            <person name="Luo Y."/>
            <person name="Hu S."/>
            <person name="Wang D."/>
            <person name="Wang C."/>
            <person name="Pandey M.K."/>
            <person name="Ge S."/>
            <person name="Xu Q."/>
            <person name="Li N."/>
            <person name="Li G."/>
            <person name="Huang Y."/>
            <person name="Saxena R.K."/>
            <person name="Ji Y."/>
            <person name="Li M."/>
            <person name="Yan X."/>
            <person name="He Y."/>
            <person name="Liu Y."/>
            <person name="Wang X."/>
            <person name="Xiang C."/>
            <person name="Varshney R.K."/>
            <person name="Ding H."/>
            <person name="Gao S."/>
            <person name="Zong X."/>
        </authorList>
    </citation>
    <scope>NUCLEOTIDE SEQUENCE [LARGE SCALE GENOMIC DNA]</scope>
    <source>
        <strain evidence="6 7">cv. Zhongwan 6</strain>
    </source>
</reference>
<organism evidence="6 7">
    <name type="scientific">Pisum sativum</name>
    <name type="common">Garden pea</name>
    <name type="synonym">Lathyrus oleraceus</name>
    <dbReference type="NCBI Taxonomy" id="3888"/>
    <lineage>
        <taxon>Eukaryota</taxon>
        <taxon>Viridiplantae</taxon>
        <taxon>Streptophyta</taxon>
        <taxon>Embryophyta</taxon>
        <taxon>Tracheophyta</taxon>
        <taxon>Spermatophyta</taxon>
        <taxon>Magnoliopsida</taxon>
        <taxon>eudicotyledons</taxon>
        <taxon>Gunneridae</taxon>
        <taxon>Pentapetalae</taxon>
        <taxon>rosids</taxon>
        <taxon>fabids</taxon>
        <taxon>Fabales</taxon>
        <taxon>Fabaceae</taxon>
        <taxon>Papilionoideae</taxon>
        <taxon>50 kb inversion clade</taxon>
        <taxon>NPAAA clade</taxon>
        <taxon>Hologalegina</taxon>
        <taxon>IRL clade</taxon>
        <taxon>Fabeae</taxon>
        <taxon>Lathyrus</taxon>
    </lineage>
</organism>
<evidence type="ECO:0000256" key="1">
    <source>
        <dbReference type="ARBA" id="ARBA00010701"/>
    </source>
</evidence>
<dbReference type="Gene3D" id="3.40.50.1820">
    <property type="entry name" value="alpha/beta hydrolase"/>
    <property type="match status" value="1"/>
</dbReference>
<keyword evidence="7" id="KW-1185">Reference proteome</keyword>
<dbReference type="Proteomes" id="UP001058974">
    <property type="component" value="Chromosome 5"/>
</dbReference>
<feature type="chain" id="PRO_5039698059" description="Lipase" evidence="4">
    <location>
        <begin position="23"/>
        <end position="404"/>
    </location>
</feature>
<comment type="caution">
    <text evidence="6">The sequence shown here is derived from an EMBL/GenBank/DDBJ whole genome shotgun (WGS) entry which is preliminary data.</text>
</comment>
<sequence length="404" mass="44860">MAIKAGITLISILLLCTTAAAAQGGKLLQTTNDFSAYTPVTKDGICKTLVETQGYKCEEHTVTTNDGYILSLQRIPTGRSGKKADKPPVLLQHGLFCNAVVWLFNSPKESLGFILADSGFDVWLANGRGSKYSTGHTTLTPNDMAYWDWSWYELASYDLPASVEYVFNLTAQKIHYAGHSQGTLVAFVALSQGKLLNMLRSAALLSPIAHLNMITSELTKVIAELFLANDVHWLGVREIDPNAYDITKLVDGICFISNLNCGDVVTLFTGPNCCINSSRVDFYLDQPTATRNFIHLSQMIRTGQIAKYDYVYEAQNMLHYGQGVPPTYDMTKIPKEFPLFISYGGKDYLSDVQDVEVLLNDLSNHDADKLVVLYKDEYAHLDFIGAFDAKQVIYDPMLAFYNSN</sequence>
<gene>
    <name evidence="6" type="ORF">KIW84_053153</name>
</gene>
<dbReference type="InterPro" id="IPR025483">
    <property type="entry name" value="Lipase_euk"/>
</dbReference>
<evidence type="ECO:0000256" key="4">
    <source>
        <dbReference type="SAM" id="SignalP"/>
    </source>
</evidence>
<feature type="domain" description="Partial AB-hydrolase lipase" evidence="5">
    <location>
        <begin position="48"/>
        <end position="105"/>
    </location>
</feature>
<keyword evidence="4" id="KW-0732">Signal</keyword>
<keyword evidence="2" id="KW-0378">Hydrolase</keyword>
<feature type="active site" description="Charge relay system" evidence="3">
    <location>
        <position position="380"/>
    </location>
</feature>
<dbReference type="Gramene" id="Psat5g108320.1">
    <property type="protein sequence ID" value="Psat5g108320.1.cds"/>
    <property type="gene ID" value="Psat5g108320"/>
</dbReference>
<name>A0A9D5AGD3_PEA</name>
<feature type="active site" description="Nucleophile" evidence="3">
    <location>
        <position position="180"/>
    </location>
</feature>
<dbReference type="GO" id="GO:0016788">
    <property type="term" value="F:hydrolase activity, acting on ester bonds"/>
    <property type="evidence" value="ECO:0007669"/>
    <property type="project" value="InterPro"/>
</dbReference>
<keyword evidence="2" id="KW-0442">Lipid degradation</keyword>
<dbReference type="GO" id="GO:0016042">
    <property type="term" value="P:lipid catabolic process"/>
    <property type="evidence" value="ECO:0007669"/>
    <property type="project" value="UniProtKB-KW"/>
</dbReference>
<evidence type="ECO:0000256" key="3">
    <source>
        <dbReference type="PIRSR" id="PIRSR000862-1"/>
    </source>
</evidence>
<dbReference type="Gramene" id="Psat05G0315300-T1">
    <property type="protein sequence ID" value="KAI5406764.1"/>
    <property type="gene ID" value="KIW84_053153"/>
</dbReference>
<dbReference type="AlphaFoldDB" id="A0A9D5AGD3"/>
<proteinExistence type="inferred from homology"/>
<feature type="active site" description="Charge relay system" evidence="3">
    <location>
        <position position="347"/>
    </location>
</feature>